<organism evidence="2 3">
    <name type="scientific">Operophtera brumata</name>
    <name type="common">Winter moth</name>
    <name type="synonym">Phalaena brumata</name>
    <dbReference type="NCBI Taxonomy" id="104452"/>
    <lineage>
        <taxon>Eukaryota</taxon>
        <taxon>Metazoa</taxon>
        <taxon>Ecdysozoa</taxon>
        <taxon>Arthropoda</taxon>
        <taxon>Hexapoda</taxon>
        <taxon>Insecta</taxon>
        <taxon>Pterygota</taxon>
        <taxon>Neoptera</taxon>
        <taxon>Endopterygota</taxon>
        <taxon>Lepidoptera</taxon>
        <taxon>Glossata</taxon>
        <taxon>Ditrysia</taxon>
        <taxon>Geometroidea</taxon>
        <taxon>Geometridae</taxon>
        <taxon>Larentiinae</taxon>
        <taxon>Operophtera</taxon>
    </lineage>
</organism>
<dbReference type="STRING" id="104452.A0A0L7L3T4"/>
<dbReference type="Proteomes" id="UP000037510">
    <property type="component" value="Unassembled WGS sequence"/>
</dbReference>
<evidence type="ECO:0000256" key="1">
    <source>
        <dbReference type="SAM" id="Phobius"/>
    </source>
</evidence>
<comment type="caution">
    <text evidence="2">The sequence shown here is derived from an EMBL/GenBank/DDBJ whole genome shotgun (WGS) entry which is preliminary data.</text>
</comment>
<dbReference type="EMBL" id="JTDY01003117">
    <property type="protein sequence ID" value="KOB70122.1"/>
    <property type="molecule type" value="Genomic_DNA"/>
</dbReference>
<keyword evidence="1" id="KW-0812">Transmembrane</keyword>
<evidence type="ECO:0000313" key="3">
    <source>
        <dbReference type="Proteomes" id="UP000037510"/>
    </source>
</evidence>
<evidence type="ECO:0000313" key="2">
    <source>
        <dbReference type="EMBL" id="KOB70122.1"/>
    </source>
</evidence>
<name>A0A0L7L3T4_OPEBR</name>
<accession>A0A0L7L3T4</accession>
<feature type="transmembrane region" description="Helical" evidence="1">
    <location>
        <begin position="12"/>
        <end position="31"/>
    </location>
</feature>
<keyword evidence="1" id="KW-1133">Transmembrane helix</keyword>
<keyword evidence="1" id="KW-0472">Membrane</keyword>
<keyword evidence="3" id="KW-1185">Reference proteome</keyword>
<proteinExistence type="predicted"/>
<sequence length="157" mass="17113">MANDEGLGPRKTMFILVIVVGCFAILWPRILSPLIVGNTKQQLQPNQFDRDAGCCEVMFGTELAVLELINEVCSSTLHINGKINPHAAADCRKAVNDTCGVDIAAFLKRTDNVGKTSKILVQTMQSSNSSCLKEHFGVPVTSLGPHMAYNSWTFQDS</sequence>
<dbReference type="AlphaFoldDB" id="A0A0L7L3T4"/>
<protein>
    <submittedName>
        <fullName evidence="2">Uncharacterized protein</fullName>
    </submittedName>
</protein>
<reference evidence="2 3" key="1">
    <citation type="journal article" date="2015" name="Genome Biol. Evol.">
        <title>The genome of winter moth (Operophtera brumata) provides a genomic perspective on sexual dimorphism and phenology.</title>
        <authorList>
            <person name="Derks M.F."/>
            <person name="Smit S."/>
            <person name="Salis L."/>
            <person name="Schijlen E."/>
            <person name="Bossers A."/>
            <person name="Mateman C."/>
            <person name="Pijl A.S."/>
            <person name="de Ridder D."/>
            <person name="Groenen M.A."/>
            <person name="Visser M.E."/>
            <person name="Megens H.J."/>
        </authorList>
    </citation>
    <scope>NUCLEOTIDE SEQUENCE [LARGE SCALE GENOMIC DNA]</scope>
    <source>
        <strain evidence="2">WM2013NL</strain>
        <tissue evidence="2">Head and thorax</tissue>
    </source>
</reference>
<gene>
    <name evidence="2" type="ORF">OBRU01_15793</name>
</gene>